<organism evidence="1">
    <name type="scientific">Macrocheles glaber</name>
    <dbReference type="NCBI Taxonomy" id="99226"/>
    <lineage>
        <taxon>Eukaryota</taxon>
        <taxon>Metazoa</taxon>
        <taxon>Ecdysozoa</taxon>
        <taxon>Arthropoda</taxon>
        <taxon>Chelicerata</taxon>
        <taxon>Arachnida</taxon>
        <taxon>Acari</taxon>
        <taxon>Parasitiformes</taxon>
        <taxon>Mesostigmata</taxon>
        <taxon>Gamasina</taxon>
        <taxon>Eviphidoidea</taxon>
        <taxon>Macrochelidae</taxon>
        <taxon>Macrocheles</taxon>
    </lineage>
</organism>
<sequence>MSTYGLFTFFISLVSFFSFRQNVLSLLLTLELMMAGVFMMFIHVFLINMSVFILFLVTVVCEASMGLMLLILMIYFSTVDYINVIDLTM</sequence>
<dbReference type="Gene3D" id="1.10.287.3510">
    <property type="match status" value="1"/>
</dbReference>
<evidence type="ECO:0000313" key="1">
    <source>
        <dbReference type="EMBL" id="QHQ98518.1"/>
    </source>
</evidence>
<name>A0A6B9WEE6_9ACAR</name>
<gene>
    <name evidence="1" type="primary">nad4L</name>
</gene>
<dbReference type="EMBL" id="MK270525">
    <property type="protein sequence ID" value="QHQ98518.1"/>
    <property type="molecule type" value="Genomic_DNA"/>
</dbReference>
<accession>A0A6B9WEE6</accession>
<geneLocation type="mitochondrion" evidence="1"/>
<protein>
    <submittedName>
        <fullName evidence="1">NADH dehydrogenase subunit 4L</fullName>
    </submittedName>
</protein>
<reference evidence="1" key="1">
    <citation type="journal article" date="2019" name="Zool. Scr.">
        <title>Mitochondrial genome reorganization characterizes various lineages of mesostigmatid mites (Acari: Parasitiformes).</title>
        <authorList>
            <person name="Li W.-N."/>
            <person name="Shao R."/>
            <person name="Zhang Q."/>
            <person name="Deng W."/>
            <person name="Xue X.-F."/>
        </authorList>
    </citation>
    <scope>NUCLEOTIDE SEQUENCE</scope>
</reference>
<dbReference type="AlphaFoldDB" id="A0A6B9WEE6"/>
<proteinExistence type="predicted"/>
<keyword evidence="1" id="KW-0496">Mitochondrion</keyword>